<dbReference type="InterPro" id="IPR045582">
    <property type="entry name" value="Trehalase-like_N"/>
</dbReference>
<name>A0ABU1GX57_9GAMM</name>
<accession>A0ABU1GX57</accession>
<dbReference type="GO" id="GO:0016787">
    <property type="term" value="F:hydrolase activity"/>
    <property type="evidence" value="ECO:0007669"/>
    <property type="project" value="UniProtKB-KW"/>
</dbReference>
<dbReference type="Pfam" id="PF00723">
    <property type="entry name" value="Glyco_hydro_15"/>
    <property type="match status" value="1"/>
</dbReference>
<dbReference type="RefSeq" id="WP_251590053.1">
    <property type="nucleotide sequence ID" value="NZ_JAMLJI010000001.1"/>
</dbReference>
<dbReference type="PANTHER" id="PTHR31616:SF0">
    <property type="entry name" value="GLUCAN 1,4-ALPHA-GLUCOSIDASE"/>
    <property type="match status" value="1"/>
</dbReference>
<evidence type="ECO:0000259" key="2">
    <source>
        <dbReference type="Pfam" id="PF19291"/>
    </source>
</evidence>
<feature type="domain" description="Trehalase-like N-terminal" evidence="2">
    <location>
        <begin position="7"/>
        <end position="156"/>
    </location>
</feature>
<feature type="domain" description="GH15-like" evidence="1">
    <location>
        <begin position="219"/>
        <end position="582"/>
    </location>
</feature>
<dbReference type="Gene3D" id="1.50.10.10">
    <property type="match status" value="1"/>
</dbReference>
<evidence type="ECO:0000313" key="3">
    <source>
        <dbReference type="EMBL" id="MDR5896632.1"/>
    </source>
</evidence>
<dbReference type="InterPro" id="IPR012341">
    <property type="entry name" value="6hp_glycosidase-like_sf"/>
</dbReference>
<dbReference type="EMBL" id="JARWAO010000006">
    <property type="protein sequence ID" value="MDR5896632.1"/>
    <property type="molecule type" value="Genomic_DNA"/>
</dbReference>
<dbReference type="PANTHER" id="PTHR31616">
    <property type="entry name" value="TREHALASE"/>
    <property type="match status" value="1"/>
</dbReference>
<evidence type="ECO:0000259" key="1">
    <source>
        <dbReference type="Pfam" id="PF00723"/>
    </source>
</evidence>
<dbReference type="Pfam" id="PF19291">
    <property type="entry name" value="TREH_N"/>
    <property type="match status" value="1"/>
</dbReference>
<sequence length="593" mass="67160">MTTLEQALVGNCSISALIDERASVVWACLPRLDDDPVFCALVNDDAPDYGRFDLALSHQTHVKQHYVRNTAVLRSVLTDEYGQQLEVFDFAPRFEQFGRSFRPHTLVRHVRPLKGSPRLVVGVYPCGEQGRPLRQITHGSHHVRYIGEQRTLRLTSNAPVTAVLDARPFLVDGPITFLFGDDETVTDAPELIGERFLNSTRHYWQSWVRNLAVPYEWQDVVIRSAITLKLNTFEDTGGVIAAVTSSIPEAPNTPRTWDYRFCWLRDACFVVAALNQLGVTQTMEGFLRYIINIAAESDDGYLQPVYKLNGQARLDEMVIESLTGYRGMGPVRFGNDAYHQVQNDVYGSVILAAAHMFFDHRLPRQGDQQLFEQLERLGHKASKVYDTADAGLWEFRGRAEVHTFSAVMCWAACNTLARIAQKLGLKERHQAWIEQADTMHRAICTRAWNADKRAFASAFGGADMDASLLLLHRLGFIEASDPRFAQTVGAIERELKQGDYFYRYVIPDDFGVPDVSFTVCNFWYIDALVALGRRDEARTLYERLISQRNAFGLLSEDIDPTTGELWGNMPQTYSMVGLINSARLLSKPWEEVF</sequence>
<organism evidence="3 4">
    <name type="scientific">Larsenimonas suaedae</name>
    <dbReference type="NCBI Taxonomy" id="1851019"/>
    <lineage>
        <taxon>Bacteria</taxon>
        <taxon>Pseudomonadati</taxon>
        <taxon>Pseudomonadota</taxon>
        <taxon>Gammaproteobacteria</taxon>
        <taxon>Oceanospirillales</taxon>
        <taxon>Halomonadaceae</taxon>
        <taxon>Larsenimonas</taxon>
    </lineage>
</organism>
<comment type="caution">
    <text evidence="3">The sequence shown here is derived from an EMBL/GenBank/DDBJ whole genome shotgun (WGS) entry which is preliminary data.</text>
</comment>
<gene>
    <name evidence="3" type="ORF">QC825_11150</name>
</gene>
<dbReference type="InterPro" id="IPR011613">
    <property type="entry name" value="GH15-like"/>
</dbReference>
<dbReference type="SUPFAM" id="SSF48208">
    <property type="entry name" value="Six-hairpin glycosidases"/>
    <property type="match status" value="1"/>
</dbReference>
<evidence type="ECO:0000313" key="4">
    <source>
        <dbReference type="Proteomes" id="UP001269375"/>
    </source>
</evidence>
<keyword evidence="3" id="KW-0378">Hydrolase</keyword>
<protein>
    <submittedName>
        <fullName evidence="3">Glycoside hydrolase family 15 protein</fullName>
    </submittedName>
</protein>
<dbReference type="InterPro" id="IPR008928">
    <property type="entry name" value="6-hairpin_glycosidase_sf"/>
</dbReference>
<dbReference type="Proteomes" id="UP001269375">
    <property type="component" value="Unassembled WGS sequence"/>
</dbReference>
<keyword evidence="4" id="KW-1185">Reference proteome</keyword>
<proteinExistence type="predicted"/>
<reference evidence="3 4" key="1">
    <citation type="submission" date="2023-04" db="EMBL/GenBank/DDBJ databases">
        <title>A long-awaited taxogenomic arrangement of the family Halomonadaceae.</title>
        <authorList>
            <person name="De La Haba R."/>
            <person name="Chuvochina M."/>
            <person name="Wittouck S."/>
            <person name="Arahal D.R."/>
            <person name="Sanchez-Porro C."/>
            <person name="Hugenholtz P."/>
            <person name="Ventosa A."/>
        </authorList>
    </citation>
    <scope>NUCLEOTIDE SEQUENCE [LARGE SCALE GENOMIC DNA]</scope>
    <source>
        <strain evidence="3 4">DSM 22428</strain>
    </source>
</reference>